<keyword evidence="6" id="KW-1185">Reference proteome</keyword>
<dbReference type="FunFam" id="3.90.550.10:FF:000149">
    <property type="entry name" value="Alpha-1,6-mannosyltransferase subunit"/>
    <property type="match status" value="1"/>
</dbReference>
<evidence type="ECO:0000256" key="2">
    <source>
        <dbReference type="ARBA" id="ARBA00022676"/>
    </source>
</evidence>
<protein>
    <submittedName>
        <fullName evidence="5">Uncharacterized protein</fullName>
    </submittedName>
</protein>
<keyword evidence="2" id="KW-0328">Glycosyltransferase</keyword>
<sequence length="315" mass="35783">MHFAYPPRKSSNPPPFVPRSSRIPALRRNRLKLAALACLSIIFLFWLFSGSKTKSSPKRVITGTPPVVIVTAFEEKAVGSEFIRNAKSNRREYAKLNGYKVHLVSANDYDLNGSPLSWAKVPAMRHAMAKYPNAKYFWYLDQNSLIMNPSLKIEDYIMSARKLESNMIKDLPVVPPDSIIKTFSHLKGDDVSFVLTQDKEGLSSGSFIIRNGDWAEFFLDTWFDPLYRSYNFQKAETHALEHIVQWHPTILSKLAIVPQRLINSYSKSGVGAQYEDKDIVVRFPGCATSSSPGEVQCEEEAKRFLPKWQQAFKNA</sequence>
<dbReference type="GO" id="GO:0000009">
    <property type="term" value="F:alpha-1,6-mannosyltransferase activity"/>
    <property type="evidence" value="ECO:0007669"/>
    <property type="project" value="TreeGrafter"/>
</dbReference>
<dbReference type="PANTHER" id="PTHR31306">
    <property type="entry name" value="ALPHA-1,6-MANNOSYLTRANSFERASE MNN11-RELATED"/>
    <property type="match status" value="1"/>
</dbReference>
<keyword evidence="4" id="KW-0812">Transmembrane</keyword>
<dbReference type="Gene3D" id="3.90.550.10">
    <property type="entry name" value="Spore Coat Polysaccharide Biosynthesis Protein SpsA, Chain A"/>
    <property type="match status" value="1"/>
</dbReference>
<feature type="transmembrane region" description="Helical" evidence="4">
    <location>
        <begin position="31"/>
        <end position="49"/>
    </location>
</feature>
<dbReference type="GO" id="GO:0000136">
    <property type="term" value="C:mannan polymerase complex"/>
    <property type="evidence" value="ECO:0007669"/>
    <property type="project" value="TreeGrafter"/>
</dbReference>
<dbReference type="EMBL" id="JAQQWP010000002">
    <property type="protein sequence ID" value="KAK8130237.1"/>
    <property type="molecule type" value="Genomic_DNA"/>
</dbReference>
<proteinExistence type="inferred from homology"/>
<dbReference type="Proteomes" id="UP001392437">
    <property type="component" value="Unassembled WGS sequence"/>
</dbReference>
<dbReference type="AlphaFoldDB" id="A0AAW0R8P3"/>
<keyword evidence="3" id="KW-0808">Transferase</keyword>
<keyword evidence="4" id="KW-1133">Transmembrane helix</keyword>
<evidence type="ECO:0000256" key="4">
    <source>
        <dbReference type="SAM" id="Phobius"/>
    </source>
</evidence>
<accession>A0AAW0R8P3</accession>
<organism evidence="5 6">
    <name type="scientific">Apiospora kogelbergensis</name>
    <dbReference type="NCBI Taxonomy" id="1337665"/>
    <lineage>
        <taxon>Eukaryota</taxon>
        <taxon>Fungi</taxon>
        <taxon>Dikarya</taxon>
        <taxon>Ascomycota</taxon>
        <taxon>Pezizomycotina</taxon>
        <taxon>Sordariomycetes</taxon>
        <taxon>Xylariomycetidae</taxon>
        <taxon>Amphisphaeriales</taxon>
        <taxon>Apiosporaceae</taxon>
        <taxon>Apiospora</taxon>
    </lineage>
</organism>
<comment type="caution">
    <text evidence="5">The sequence shown here is derived from an EMBL/GenBank/DDBJ whole genome shotgun (WGS) entry which is preliminary data.</text>
</comment>
<gene>
    <name evidence="5" type="ORF">PG999_002617</name>
</gene>
<evidence type="ECO:0000256" key="3">
    <source>
        <dbReference type="ARBA" id="ARBA00022679"/>
    </source>
</evidence>
<dbReference type="PANTHER" id="PTHR31306:SF10">
    <property type="entry name" value="ALPHA-1,6-MANNOSYLTRANSFERASE MNN11-RELATED"/>
    <property type="match status" value="1"/>
</dbReference>
<dbReference type="Pfam" id="PF05637">
    <property type="entry name" value="Glyco_transf_34"/>
    <property type="match status" value="1"/>
</dbReference>
<dbReference type="InterPro" id="IPR029044">
    <property type="entry name" value="Nucleotide-diphossugar_trans"/>
</dbReference>
<evidence type="ECO:0000313" key="6">
    <source>
        <dbReference type="Proteomes" id="UP001392437"/>
    </source>
</evidence>
<name>A0AAW0R8P3_9PEZI</name>
<dbReference type="InterPro" id="IPR008630">
    <property type="entry name" value="Glyco_trans_34"/>
</dbReference>
<evidence type="ECO:0000256" key="1">
    <source>
        <dbReference type="ARBA" id="ARBA00005664"/>
    </source>
</evidence>
<comment type="similarity">
    <text evidence="1">Belongs to the glycosyltransferase 34 family.</text>
</comment>
<reference evidence="5 6" key="1">
    <citation type="submission" date="2023-01" db="EMBL/GenBank/DDBJ databases">
        <title>Analysis of 21 Apiospora genomes using comparative genomics revels a genus with tremendous synthesis potential of carbohydrate active enzymes and secondary metabolites.</title>
        <authorList>
            <person name="Sorensen T."/>
        </authorList>
    </citation>
    <scope>NUCLEOTIDE SEQUENCE [LARGE SCALE GENOMIC DNA]</scope>
    <source>
        <strain evidence="5 6">CBS 117206</strain>
    </source>
</reference>
<evidence type="ECO:0000313" key="5">
    <source>
        <dbReference type="EMBL" id="KAK8130237.1"/>
    </source>
</evidence>
<keyword evidence="4" id="KW-0472">Membrane</keyword>
<dbReference type="GO" id="GO:0006487">
    <property type="term" value="P:protein N-linked glycosylation"/>
    <property type="evidence" value="ECO:0007669"/>
    <property type="project" value="TreeGrafter"/>
</dbReference>